<evidence type="ECO:0000313" key="2">
    <source>
        <dbReference type="EMBL" id="PUU72155.1"/>
    </source>
</evidence>
<reference evidence="2 3" key="1">
    <citation type="submission" date="2017-04" db="EMBL/GenBank/DDBJ databases">
        <title>Draft genome sequence of Tuber borchii Vittad., a whitish edible truffle.</title>
        <authorList>
            <consortium name="DOE Joint Genome Institute"/>
            <person name="Murat C."/>
            <person name="Kuo A."/>
            <person name="Barry K.W."/>
            <person name="Clum A."/>
            <person name="Dockter R.B."/>
            <person name="Fauchery L."/>
            <person name="Iotti M."/>
            <person name="Kohler A."/>
            <person name="Labutti K."/>
            <person name="Lindquist E.A."/>
            <person name="Lipzen A."/>
            <person name="Ohm R.A."/>
            <person name="Wang M."/>
            <person name="Grigoriev I.V."/>
            <person name="Zambonelli A."/>
            <person name="Martin F.M."/>
        </authorList>
    </citation>
    <scope>NUCLEOTIDE SEQUENCE [LARGE SCALE GENOMIC DNA]</scope>
    <source>
        <strain evidence="2 3">Tbo3840</strain>
    </source>
</reference>
<dbReference type="Proteomes" id="UP000244722">
    <property type="component" value="Unassembled WGS sequence"/>
</dbReference>
<evidence type="ECO:0000256" key="1">
    <source>
        <dbReference type="SAM" id="MobiDB-lite"/>
    </source>
</evidence>
<feature type="compositionally biased region" description="Acidic residues" evidence="1">
    <location>
        <begin position="480"/>
        <end position="493"/>
    </location>
</feature>
<organism evidence="2 3">
    <name type="scientific">Tuber borchii</name>
    <name type="common">White truffle</name>
    <dbReference type="NCBI Taxonomy" id="42251"/>
    <lineage>
        <taxon>Eukaryota</taxon>
        <taxon>Fungi</taxon>
        <taxon>Dikarya</taxon>
        <taxon>Ascomycota</taxon>
        <taxon>Pezizomycotina</taxon>
        <taxon>Pezizomycetes</taxon>
        <taxon>Pezizales</taxon>
        <taxon>Tuberaceae</taxon>
        <taxon>Tuber</taxon>
    </lineage>
</organism>
<evidence type="ECO:0000313" key="3">
    <source>
        <dbReference type="Proteomes" id="UP000244722"/>
    </source>
</evidence>
<sequence length="525" mass="57476">MDEEYASAIIAATLNFPHLPLRRRGWPGEHQPIITPSSFLQTEHDSCDDDFIAVSKSNRNDSGLIRPLVPSWKHFLTSIGLPTLLIPTDSQRPQPNYISGSLLVHGLNENVNPKENGVGGIMAAGGRSKLAHDPSDDGRHLEPMVVKKYRRRVLEHEGDSTRHGAHFLRSTQSLESGFSVRGGHDSTLISKIQDESTDSKYLIPIPATDSSKITSRHRAHESPEKKTASPLPPLHSDNGTLNTTQHLDYQQYVNLDKYCHDSIDSSRHGPDECSTRAGRISGSHTDMLGMSVFFGGNQALFFGRKDLEFTSDETEILGPEFPRNPTFFLKALKPLRIPRVVAHGTAEHELGLIPPTPEKPPSTPFRQRTAPINSSDDGFNSISNGSAFAGTTGSYRDRAQSPGDQILENAPASAPKSDLPRAIQPAVKGDVNGAIAQATYNQYSLGLPAQIENPPEPYGSEPANPSANTVPRSTHQVREEGEDETRDSFDDDGNNGPRCPGFLEALSLTRYLSKYCAWTKLTAIQ</sequence>
<feature type="region of interest" description="Disordered" evidence="1">
    <location>
        <begin position="450"/>
        <end position="496"/>
    </location>
</feature>
<accession>A0A2T6Z9K2</accession>
<feature type="compositionally biased region" description="Polar residues" evidence="1">
    <location>
        <begin position="370"/>
        <end position="394"/>
    </location>
</feature>
<feature type="compositionally biased region" description="Pro residues" evidence="1">
    <location>
        <begin position="354"/>
        <end position="363"/>
    </location>
</feature>
<comment type="caution">
    <text evidence="2">The sequence shown here is derived from an EMBL/GenBank/DDBJ whole genome shotgun (WGS) entry which is preliminary data.</text>
</comment>
<keyword evidence="3" id="KW-1185">Reference proteome</keyword>
<feature type="compositionally biased region" description="Polar residues" evidence="1">
    <location>
        <begin position="463"/>
        <end position="474"/>
    </location>
</feature>
<proteinExistence type="predicted"/>
<gene>
    <name evidence="2" type="ORF">B9Z19DRAFT_1138969</name>
</gene>
<dbReference type="AlphaFoldDB" id="A0A2T6Z9K2"/>
<dbReference type="EMBL" id="NESQ01000707">
    <property type="protein sequence ID" value="PUU72155.1"/>
    <property type="molecule type" value="Genomic_DNA"/>
</dbReference>
<feature type="region of interest" description="Disordered" evidence="1">
    <location>
        <begin position="205"/>
        <end position="242"/>
    </location>
</feature>
<feature type="region of interest" description="Disordered" evidence="1">
    <location>
        <begin position="348"/>
        <end position="418"/>
    </location>
</feature>
<name>A0A2T6Z9K2_TUBBO</name>
<protein>
    <submittedName>
        <fullName evidence="2">Uncharacterized protein</fullName>
    </submittedName>
</protein>